<dbReference type="SMART" id="SM01340">
    <property type="entry name" value="DNA_mis_repair"/>
    <property type="match status" value="1"/>
</dbReference>
<dbReference type="InterPro" id="IPR014721">
    <property type="entry name" value="Ribsml_uS5_D2-typ_fold_subgr"/>
</dbReference>
<dbReference type="InterPro" id="IPR038973">
    <property type="entry name" value="MutL/Mlh/Pms-like"/>
</dbReference>
<dbReference type="InterPro" id="IPR002099">
    <property type="entry name" value="MutL/Mlh/PMS"/>
</dbReference>
<dbReference type="EnsemblMetazoa" id="XM_014394657.1">
    <property type="protein sequence ID" value="XP_014250143.1"/>
    <property type="gene ID" value="LOC106667043"/>
</dbReference>
<protein>
    <recommendedName>
        <fullName evidence="14">DNA mismatch repair protein MLH1</fullName>
    </recommendedName>
    <alternativeName>
        <fullName evidence="13">DNA mismatch repair protein Mlh1</fullName>
    </alternativeName>
    <alternativeName>
        <fullName evidence="15">MutL protein homolog 1</fullName>
    </alternativeName>
</protein>
<dbReference type="GO" id="GO:0030983">
    <property type="term" value="F:mismatched DNA binding"/>
    <property type="evidence" value="ECO:0007669"/>
    <property type="project" value="InterPro"/>
</dbReference>
<keyword evidence="12" id="KW-0131">Cell cycle</keyword>
<evidence type="ECO:0000256" key="14">
    <source>
        <dbReference type="ARBA" id="ARBA00072852"/>
    </source>
</evidence>
<dbReference type="SUPFAM" id="SSF54211">
    <property type="entry name" value="Ribosomal protein S5 domain 2-like"/>
    <property type="match status" value="1"/>
</dbReference>
<dbReference type="RefSeq" id="XP_014250143.1">
    <property type="nucleotide sequence ID" value="XM_014394657.1"/>
</dbReference>
<keyword evidence="11" id="KW-0539">Nucleus</keyword>
<dbReference type="PROSITE" id="PS00058">
    <property type="entry name" value="DNA_MISMATCH_REPAIR_1"/>
    <property type="match status" value="1"/>
</dbReference>
<keyword evidence="9" id="KW-0007">Acetylation</keyword>
<name>A0A8I6RY89_CIMLE</name>
<dbReference type="GO" id="GO:0032389">
    <property type="term" value="C:MutLalpha complex"/>
    <property type="evidence" value="ECO:0007669"/>
    <property type="project" value="TreeGrafter"/>
</dbReference>
<evidence type="ECO:0000256" key="15">
    <source>
        <dbReference type="ARBA" id="ARBA00082865"/>
    </source>
</evidence>
<keyword evidence="8" id="KW-0067">ATP-binding</keyword>
<evidence type="ECO:0000256" key="2">
    <source>
        <dbReference type="ARBA" id="ARBA00004286"/>
    </source>
</evidence>
<dbReference type="GO" id="GO:0140664">
    <property type="term" value="F:ATP-dependent DNA damage sensor activity"/>
    <property type="evidence" value="ECO:0007669"/>
    <property type="project" value="InterPro"/>
</dbReference>
<evidence type="ECO:0000313" key="18">
    <source>
        <dbReference type="EnsemblMetazoa" id="XP_014250143.1"/>
    </source>
</evidence>
<comment type="subcellular location">
    <subcellularLocation>
        <location evidence="2">Chromosome</location>
    </subcellularLocation>
    <subcellularLocation>
        <location evidence="1">Nucleus</location>
    </subcellularLocation>
</comment>
<dbReference type="InterPro" id="IPR020568">
    <property type="entry name" value="Ribosomal_Su5_D2-typ_SF"/>
</dbReference>
<evidence type="ECO:0000256" key="12">
    <source>
        <dbReference type="ARBA" id="ARBA00023306"/>
    </source>
</evidence>
<dbReference type="KEGG" id="clec:106667043"/>
<dbReference type="OrthoDB" id="10263226at2759"/>
<dbReference type="CTD" id="4292"/>
<dbReference type="InterPro" id="IPR036890">
    <property type="entry name" value="HATPase_C_sf"/>
</dbReference>
<keyword evidence="10" id="KW-0234">DNA repair</keyword>
<evidence type="ECO:0000256" key="3">
    <source>
        <dbReference type="ARBA" id="ARBA00006082"/>
    </source>
</evidence>
<dbReference type="Gene3D" id="3.30.565.10">
    <property type="entry name" value="Histidine kinase-like ATPase, C-terminal domain"/>
    <property type="match status" value="1"/>
</dbReference>
<dbReference type="CDD" id="cd03483">
    <property type="entry name" value="MutL_Trans_MLH1"/>
    <property type="match status" value="1"/>
</dbReference>
<evidence type="ECO:0000256" key="9">
    <source>
        <dbReference type="ARBA" id="ARBA00022990"/>
    </source>
</evidence>
<dbReference type="GO" id="GO:0005524">
    <property type="term" value="F:ATP binding"/>
    <property type="evidence" value="ECO:0007669"/>
    <property type="project" value="UniProtKB-KW"/>
</dbReference>
<dbReference type="PANTHER" id="PTHR10073:SF12">
    <property type="entry name" value="DNA MISMATCH REPAIR PROTEIN MLH1"/>
    <property type="match status" value="1"/>
</dbReference>
<reference evidence="18" key="1">
    <citation type="submission" date="2022-01" db="UniProtKB">
        <authorList>
            <consortium name="EnsemblMetazoa"/>
        </authorList>
    </citation>
    <scope>IDENTIFICATION</scope>
</reference>
<evidence type="ECO:0000256" key="16">
    <source>
        <dbReference type="SAM" id="MobiDB-lite"/>
    </source>
</evidence>
<evidence type="ECO:0000256" key="10">
    <source>
        <dbReference type="ARBA" id="ARBA00023204"/>
    </source>
</evidence>
<dbReference type="NCBIfam" id="TIGR00585">
    <property type="entry name" value="mutl"/>
    <property type="match status" value="1"/>
</dbReference>
<keyword evidence="6" id="KW-0547">Nucleotide-binding</keyword>
<dbReference type="InterPro" id="IPR013507">
    <property type="entry name" value="DNA_mismatch_S5_2-like"/>
</dbReference>
<dbReference type="InterPro" id="IPR032189">
    <property type="entry name" value="Mlh1_C"/>
</dbReference>
<evidence type="ECO:0000256" key="6">
    <source>
        <dbReference type="ARBA" id="ARBA00022741"/>
    </source>
</evidence>
<dbReference type="InterPro" id="IPR014762">
    <property type="entry name" value="DNA_mismatch_repair_CS"/>
</dbReference>
<evidence type="ECO:0000256" key="7">
    <source>
        <dbReference type="ARBA" id="ARBA00022763"/>
    </source>
</evidence>
<dbReference type="FunFam" id="3.30.230.10:FF:000014">
    <property type="entry name" value="DNA mismatch repair protein Mlh1"/>
    <property type="match status" value="1"/>
</dbReference>
<dbReference type="CDD" id="cd16926">
    <property type="entry name" value="HATPase_MutL-MLH-PMS-like"/>
    <property type="match status" value="1"/>
</dbReference>
<accession>A0A8I6RY89</accession>
<evidence type="ECO:0000256" key="13">
    <source>
        <dbReference type="ARBA" id="ARBA00071080"/>
    </source>
</evidence>
<keyword evidence="19" id="KW-1185">Reference proteome</keyword>
<dbReference type="GO" id="GO:0006298">
    <property type="term" value="P:mismatch repair"/>
    <property type="evidence" value="ECO:0007669"/>
    <property type="project" value="InterPro"/>
</dbReference>
<dbReference type="GO" id="GO:0031981">
    <property type="term" value="C:nuclear lumen"/>
    <property type="evidence" value="ECO:0007669"/>
    <property type="project" value="UniProtKB-ARBA"/>
</dbReference>
<keyword evidence="5" id="KW-0597">Phosphoprotein</keyword>
<evidence type="ECO:0000256" key="4">
    <source>
        <dbReference type="ARBA" id="ARBA00022454"/>
    </source>
</evidence>
<organism evidence="18 19">
    <name type="scientific">Cimex lectularius</name>
    <name type="common">Bed bug</name>
    <name type="synonym">Acanthia lectularia</name>
    <dbReference type="NCBI Taxonomy" id="79782"/>
    <lineage>
        <taxon>Eukaryota</taxon>
        <taxon>Metazoa</taxon>
        <taxon>Ecdysozoa</taxon>
        <taxon>Arthropoda</taxon>
        <taxon>Hexapoda</taxon>
        <taxon>Insecta</taxon>
        <taxon>Pterygota</taxon>
        <taxon>Neoptera</taxon>
        <taxon>Paraneoptera</taxon>
        <taxon>Hemiptera</taxon>
        <taxon>Heteroptera</taxon>
        <taxon>Panheteroptera</taxon>
        <taxon>Cimicomorpha</taxon>
        <taxon>Cimicidae</taxon>
        <taxon>Cimex</taxon>
    </lineage>
</organism>
<dbReference type="GO" id="GO:0016887">
    <property type="term" value="F:ATP hydrolysis activity"/>
    <property type="evidence" value="ECO:0007669"/>
    <property type="project" value="InterPro"/>
</dbReference>
<dbReference type="SUPFAM" id="SSF55874">
    <property type="entry name" value="ATPase domain of HSP90 chaperone/DNA topoisomerase II/histidine kinase"/>
    <property type="match status" value="1"/>
</dbReference>
<keyword evidence="7" id="KW-0227">DNA damage</keyword>
<feature type="compositionally biased region" description="Basic and acidic residues" evidence="16">
    <location>
        <begin position="406"/>
        <end position="415"/>
    </location>
</feature>
<dbReference type="Proteomes" id="UP000494040">
    <property type="component" value="Unassembled WGS sequence"/>
</dbReference>
<dbReference type="Gene3D" id="3.30.230.10">
    <property type="match status" value="1"/>
</dbReference>
<dbReference type="PANTHER" id="PTHR10073">
    <property type="entry name" value="DNA MISMATCH REPAIR PROTEIN MLH, PMS, MUTL"/>
    <property type="match status" value="1"/>
</dbReference>
<dbReference type="AlphaFoldDB" id="A0A8I6RY89"/>
<dbReference type="FunFam" id="3.30.565.10:FF:000034">
    <property type="entry name" value="DNA mismatch repair protein mlh1, putative"/>
    <property type="match status" value="1"/>
</dbReference>
<evidence type="ECO:0000256" key="8">
    <source>
        <dbReference type="ARBA" id="ARBA00022840"/>
    </source>
</evidence>
<evidence type="ECO:0000256" key="11">
    <source>
        <dbReference type="ARBA" id="ARBA00023242"/>
    </source>
</evidence>
<proteinExistence type="inferred from homology"/>
<evidence type="ECO:0000259" key="17">
    <source>
        <dbReference type="SMART" id="SM01340"/>
    </source>
</evidence>
<feature type="region of interest" description="Disordered" evidence="16">
    <location>
        <begin position="396"/>
        <end position="418"/>
    </location>
</feature>
<sequence length="667" mass="75691">MGEPGVIKKLDETVVNRIAAGEVIQRPANALKELLENSLDAKATNIQVTLKEGGLKLLQIMDNGSGIRSEDLEIVCERFTTSKLREFEDLSSIATFGFRGEALASISHVAHLTITTKTASQKCAYKASYCDGRLKEKPKLCAGNQGTLIVVEDLFYNVATRKKSLKNASEEHAKVVEVVSRYAIHNPSVGFSLKKQGEPTADVRTNPNSTHIDNIRTIFGNNIARELLEITETDDVLKFKLHGYITNVNFSTKKHTHFILFINNRLVNSTALKRTLEDLYTLYLPKGSHPFIYLSISLDPKNVDVNVHPTKHEVHFLHEDAVIESTKQAIEKKLLGSNTSRVFYTQAKLPEVDLDLNSAVLEETISNVENNLNKTEKVHAKNLVRTDSTSQKIEKFLTSQSESQTQEEKSAEPKKPIISNKVHRQETKLTSVLTLRRIIEDECNLALRDIVANLTFVGCVDPDRALIQSSTELYLFNTRRLKEELFYQMMLYDFGNIGAIKFQTPLPLTELAMIGLEDPISCWKEEDGDKSMIADSVTNLLIDKREMLIDYFSIEIDRDKNLCTIPLILDDYKPDVSRLPHFVLRLACDVDWTSEQNCFDTICRETAKFFSYTDCFENDDNEWRKTIEHVVYPAIKKTLLPPKKFAEDKTILQLASLPDLYKVFERC</sequence>
<dbReference type="GeneID" id="106667043"/>
<evidence type="ECO:0000256" key="5">
    <source>
        <dbReference type="ARBA" id="ARBA00022553"/>
    </source>
</evidence>
<evidence type="ECO:0000256" key="1">
    <source>
        <dbReference type="ARBA" id="ARBA00004123"/>
    </source>
</evidence>
<keyword evidence="4" id="KW-0158">Chromosome</keyword>
<comment type="similarity">
    <text evidence="3">Belongs to the DNA mismatch repair MutL/HexB family.</text>
</comment>
<dbReference type="Pfam" id="PF13589">
    <property type="entry name" value="HATPase_c_3"/>
    <property type="match status" value="1"/>
</dbReference>
<dbReference type="GO" id="GO:0005694">
    <property type="term" value="C:chromosome"/>
    <property type="evidence" value="ECO:0007669"/>
    <property type="project" value="UniProtKB-SubCell"/>
</dbReference>
<dbReference type="Pfam" id="PF01119">
    <property type="entry name" value="DNA_mis_repair"/>
    <property type="match status" value="1"/>
</dbReference>
<evidence type="ECO:0000313" key="19">
    <source>
        <dbReference type="Proteomes" id="UP000494040"/>
    </source>
</evidence>
<feature type="domain" description="DNA mismatch repair protein S5" evidence="17">
    <location>
        <begin position="215"/>
        <end position="335"/>
    </location>
</feature>
<dbReference type="OMA" id="ANYHVKK"/>
<dbReference type="Pfam" id="PF16413">
    <property type="entry name" value="Mlh1_C"/>
    <property type="match status" value="1"/>
</dbReference>